<reference evidence="1" key="1">
    <citation type="submission" date="2021-02" db="EMBL/GenBank/DDBJ databases">
        <authorList>
            <person name="Nowell W R."/>
        </authorList>
    </citation>
    <scope>NUCLEOTIDE SEQUENCE</scope>
</reference>
<name>A0A820AU47_9BILA</name>
<protein>
    <submittedName>
        <fullName evidence="1">Uncharacterized protein</fullName>
    </submittedName>
</protein>
<evidence type="ECO:0000313" key="1">
    <source>
        <dbReference type="EMBL" id="CAF4190681.1"/>
    </source>
</evidence>
<feature type="non-terminal residue" evidence="1">
    <location>
        <position position="1"/>
    </location>
</feature>
<comment type="caution">
    <text evidence="1">The sequence shown here is derived from an EMBL/GenBank/DDBJ whole genome shotgun (WGS) entry which is preliminary data.</text>
</comment>
<proteinExistence type="predicted"/>
<evidence type="ECO:0000313" key="2">
    <source>
        <dbReference type="EMBL" id="CAF4288165.1"/>
    </source>
</evidence>
<sequence>MTNSGEDIEQDIDRCDDIVHEYGDDIDEDKDKNIEFHNTQRTIIEQKDQPNENDDTK</sequence>
<dbReference type="Proteomes" id="UP000663823">
    <property type="component" value="Unassembled WGS sequence"/>
</dbReference>
<dbReference type="EMBL" id="CAJOAX010019800">
    <property type="protein sequence ID" value="CAF4190681.1"/>
    <property type="molecule type" value="Genomic_DNA"/>
</dbReference>
<gene>
    <name evidence="2" type="ORF">FNK824_LOCUS40164</name>
    <name evidence="1" type="ORF">OTI717_LOCUS38132</name>
</gene>
<dbReference type="AlphaFoldDB" id="A0A820AU47"/>
<organism evidence="1 3">
    <name type="scientific">Rotaria sordida</name>
    <dbReference type="NCBI Taxonomy" id="392033"/>
    <lineage>
        <taxon>Eukaryota</taxon>
        <taxon>Metazoa</taxon>
        <taxon>Spiralia</taxon>
        <taxon>Gnathifera</taxon>
        <taxon>Rotifera</taxon>
        <taxon>Eurotatoria</taxon>
        <taxon>Bdelloidea</taxon>
        <taxon>Philodinida</taxon>
        <taxon>Philodinidae</taxon>
        <taxon>Rotaria</taxon>
    </lineage>
</organism>
<accession>A0A820AU47</accession>
<dbReference type="Proteomes" id="UP000663874">
    <property type="component" value="Unassembled WGS sequence"/>
</dbReference>
<dbReference type="EMBL" id="CAJOBE010030156">
    <property type="protein sequence ID" value="CAF4288165.1"/>
    <property type="molecule type" value="Genomic_DNA"/>
</dbReference>
<evidence type="ECO:0000313" key="3">
    <source>
        <dbReference type="Proteomes" id="UP000663823"/>
    </source>
</evidence>